<comment type="caution">
    <text evidence="10">The sequence shown here is derived from an EMBL/GenBank/DDBJ whole genome shotgun (WGS) entry which is preliminary data.</text>
</comment>
<comment type="catalytic activity">
    <reaction evidence="8">
        <text>L-seryl-[protein] + ATP = O-phospho-L-seryl-[protein] + ADP + H(+)</text>
        <dbReference type="Rhea" id="RHEA:17989"/>
        <dbReference type="Rhea" id="RHEA-COMP:9863"/>
        <dbReference type="Rhea" id="RHEA-COMP:11604"/>
        <dbReference type="ChEBI" id="CHEBI:15378"/>
        <dbReference type="ChEBI" id="CHEBI:29999"/>
        <dbReference type="ChEBI" id="CHEBI:30616"/>
        <dbReference type="ChEBI" id="CHEBI:83421"/>
        <dbReference type="ChEBI" id="CHEBI:456216"/>
        <dbReference type="EC" id="2.7.11.1"/>
    </reaction>
</comment>
<dbReference type="EMBL" id="RAWG01000414">
    <property type="protein sequence ID" value="RKH32406.1"/>
    <property type="molecule type" value="Genomic_DNA"/>
</dbReference>
<dbReference type="EC" id="2.7.11.1" evidence="1"/>
<dbReference type="PANTHER" id="PTHR43671">
    <property type="entry name" value="SERINE/THREONINE-PROTEIN KINASE NEK"/>
    <property type="match status" value="1"/>
</dbReference>
<evidence type="ECO:0000256" key="1">
    <source>
        <dbReference type="ARBA" id="ARBA00012513"/>
    </source>
</evidence>
<dbReference type="GO" id="GO:0004674">
    <property type="term" value="F:protein serine/threonine kinase activity"/>
    <property type="evidence" value="ECO:0007669"/>
    <property type="project" value="UniProtKB-KW"/>
</dbReference>
<gene>
    <name evidence="10" type="ORF">D7X12_37315</name>
</gene>
<dbReference type="InterPro" id="IPR050660">
    <property type="entry name" value="NEK_Ser/Thr_kinase"/>
</dbReference>
<evidence type="ECO:0000313" key="11">
    <source>
        <dbReference type="Proteomes" id="UP000273405"/>
    </source>
</evidence>
<dbReference type="RefSeq" id="WP_120629962.1">
    <property type="nucleotide sequence ID" value="NZ_RAWG01000414.1"/>
</dbReference>
<evidence type="ECO:0000256" key="4">
    <source>
        <dbReference type="ARBA" id="ARBA00022741"/>
    </source>
</evidence>
<evidence type="ECO:0000313" key="10">
    <source>
        <dbReference type="EMBL" id="RKH32406.1"/>
    </source>
</evidence>
<accession>A0A3A8MJW7</accession>
<feature type="domain" description="Protein kinase" evidence="9">
    <location>
        <begin position="22"/>
        <end position="337"/>
    </location>
</feature>
<keyword evidence="3" id="KW-0808">Transferase</keyword>
<proteinExistence type="predicted"/>
<evidence type="ECO:0000256" key="7">
    <source>
        <dbReference type="ARBA" id="ARBA00047899"/>
    </source>
</evidence>
<dbReference type="GO" id="GO:0005524">
    <property type="term" value="F:ATP binding"/>
    <property type="evidence" value="ECO:0007669"/>
    <property type="project" value="UniProtKB-KW"/>
</dbReference>
<evidence type="ECO:0000256" key="6">
    <source>
        <dbReference type="ARBA" id="ARBA00022840"/>
    </source>
</evidence>
<evidence type="ECO:0000256" key="2">
    <source>
        <dbReference type="ARBA" id="ARBA00022527"/>
    </source>
</evidence>
<organism evidence="10 11">
    <name type="scientific">Corallococcus sicarius</name>
    <dbReference type="NCBI Taxonomy" id="2316726"/>
    <lineage>
        <taxon>Bacteria</taxon>
        <taxon>Pseudomonadati</taxon>
        <taxon>Myxococcota</taxon>
        <taxon>Myxococcia</taxon>
        <taxon>Myxococcales</taxon>
        <taxon>Cystobacterineae</taxon>
        <taxon>Myxococcaceae</taxon>
        <taxon>Corallococcus</taxon>
    </lineage>
</organism>
<keyword evidence="11" id="KW-1185">Reference proteome</keyword>
<evidence type="ECO:0000256" key="5">
    <source>
        <dbReference type="ARBA" id="ARBA00022777"/>
    </source>
</evidence>
<evidence type="ECO:0000259" key="9">
    <source>
        <dbReference type="PROSITE" id="PS50011"/>
    </source>
</evidence>
<dbReference type="SUPFAM" id="SSF56112">
    <property type="entry name" value="Protein kinase-like (PK-like)"/>
    <property type="match status" value="1"/>
</dbReference>
<keyword evidence="2" id="KW-0723">Serine/threonine-protein kinase</keyword>
<dbReference type="InterPro" id="IPR011009">
    <property type="entry name" value="Kinase-like_dom_sf"/>
</dbReference>
<dbReference type="InterPro" id="IPR000719">
    <property type="entry name" value="Prot_kinase_dom"/>
</dbReference>
<reference evidence="11" key="1">
    <citation type="submission" date="2018-09" db="EMBL/GenBank/DDBJ databases">
        <authorList>
            <person name="Livingstone P.G."/>
            <person name="Whitworth D.E."/>
        </authorList>
    </citation>
    <scope>NUCLEOTIDE SEQUENCE [LARGE SCALE GENOMIC DNA]</scope>
    <source>
        <strain evidence="11">CA040B</strain>
    </source>
</reference>
<dbReference type="PROSITE" id="PS50011">
    <property type="entry name" value="PROTEIN_KINASE_DOM"/>
    <property type="match status" value="1"/>
</dbReference>
<comment type="catalytic activity">
    <reaction evidence="7">
        <text>L-threonyl-[protein] + ATP = O-phospho-L-threonyl-[protein] + ADP + H(+)</text>
        <dbReference type="Rhea" id="RHEA:46608"/>
        <dbReference type="Rhea" id="RHEA-COMP:11060"/>
        <dbReference type="Rhea" id="RHEA-COMP:11605"/>
        <dbReference type="ChEBI" id="CHEBI:15378"/>
        <dbReference type="ChEBI" id="CHEBI:30013"/>
        <dbReference type="ChEBI" id="CHEBI:30616"/>
        <dbReference type="ChEBI" id="CHEBI:61977"/>
        <dbReference type="ChEBI" id="CHEBI:456216"/>
        <dbReference type="EC" id="2.7.11.1"/>
    </reaction>
</comment>
<sequence>MTAVEFKAPRGSILFTKDGFQYEFRDDLGEAHHGISLLVARRRTEEGQIKGRVLLKAIGVSSDQGMTRVKRARAKLEEQVRLASFLDHPGIFRVEGMQKAEGYWYVITEHPSGHSLCDLLTIVSECRRWFSPLFVLHVGARVAEALAHAHEAQDANGNPLNIVHRAIDLDHVFVDWKGNVRVSDFGLALSSLPGRVSSTVHRPQGDTYYASPEMLLSGRVDARSDLFNLGVVMLELATGRNLLDAPDDVTEEVKASLSKRKLVRVRRAIRRARLAGCDVRTEAAIWRAATYTQADLEALTAKLPEPLRLPLRKLLQPSPADRYPSARALATELNGWLGKGVLFGQEEAAAELEKAVTEAGQALVELGLRSHRPSSVRLDDITTR</sequence>
<dbReference type="PANTHER" id="PTHR43671:SF98">
    <property type="entry name" value="SERINE_THREONINE-PROTEIN KINASE NEK11"/>
    <property type="match status" value="1"/>
</dbReference>
<keyword evidence="5 10" id="KW-0418">Kinase</keyword>
<dbReference type="Proteomes" id="UP000273405">
    <property type="component" value="Unassembled WGS sequence"/>
</dbReference>
<evidence type="ECO:0000256" key="8">
    <source>
        <dbReference type="ARBA" id="ARBA00048679"/>
    </source>
</evidence>
<dbReference type="AlphaFoldDB" id="A0A3A8MJW7"/>
<keyword evidence="4" id="KW-0547">Nucleotide-binding</keyword>
<evidence type="ECO:0000256" key="3">
    <source>
        <dbReference type="ARBA" id="ARBA00022679"/>
    </source>
</evidence>
<dbReference type="Gene3D" id="1.10.510.10">
    <property type="entry name" value="Transferase(Phosphotransferase) domain 1"/>
    <property type="match status" value="1"/>
</dbReference>
<keyword evidence="6" id="KW-0067">ATP-binding</keyword>
<protein>
    <recommendedName>
        <fullName evidence="1">non-specific serine/threonine protein kinase</fullName>
        <ecNumber evidence="1">2.7.11.1</ecNumber>
    </recommendedName>
</protein>
<dbReference type="Pfam" id="PF00069">
    <property type="entry name" value="Pkinase"/>
    <property type="match status" value="1"/>
</dbReference>
<dbReference type="OrthoDB" id="5521996at2"/>
<name>A0A3A8MJW7_9BACT</name>